<gene>
    <name evidence="2" type="ORF">B9Q00_10145</name>
</gene>
<protein>
    <recommendedName>
        <fullName evidence="1">YokE-like PH domain-containing protein</fullName>
    </recommendedName>
</protein>
<dbReference type="Proteomes" id="UP000241473">
    <property type="component" value="Unassembled WGS sequence"/>
</dbReference>
<accession>A0A2R6AKT9</accession>
<proteinExistence type="predicted"/>
<evidence type="ECO:0000259" key="1">
    <source>
        <dbReference type="Pfam" id="PF14470"/>
    </source>
</evidence>
<dbReference type="InterPro" id="IPR039519">
    <property type="entry name" value="YokE-like_PH"/>
</dbReference>
<feature type="domain" description="YokE-like PH" evidence="1">
    <location>
        <begin position="29"/>
        <end position="82"/>
    </location>
</feature>
<name>A0A2R6AKT9_9ARCH</name>
<dbReference type="AlphaFoldDB" id="A0A2R6AKT9"/>
<dbReference type="Pfam" id="PF14470">
    <property type="entry name" value="bPH_3"/>
    <property type="match status" value="1"/>
</dbReference>
<organism evidence="2 3">
    <name type="scientific">Candidatus Marsarchaeota G1 archaeon OSP_C</name>
    <dbReference type="NCBI Taxonomy" id="1978154"/>
    <lineage>
        <taxon>Archaea</taxon>
        <taxon>Candidatus Marsarchaeota</taxon>
        <taxon>Candidatus Marsarchaeota group 1</taxon>
    </lineage>
</organism>
<evidence type="ECO:0000313" key="2">
    <source>
        <dbReference type="EMBL" id="PSN86953.1"/>
    </source>
</evidence>
<comment type="caution">
    <text evidence="2">The sequence shown here is derived from an EMBL/GenBank/DDBJ whole genome shotgun (WGS) entry which is preliminary data.</text>
</comment>
<evidence type="ECO:0000313" key="3">
    <source>
        <dbReference type="Proteomes" id="UP000241473"/>
    </source>
</evidence>
<reference evidence="2 3" key="1">
    <citation type="submission" date="2017-04" db="EMBL/GenBank/DDBJ databases">
        <title>Novel microbial lineages endemic to geothermal iron-oxide mats fill important gaps in the evolutionary history of Archaea.</title>
        <authorList>
            <person name="Jay Z.J."/>
            <person name="Beam J.P."/>
            <person name="Dlakic M."/>
            <person name="Rusch D.B."/>
            <person name="Kozubal M.A."/>
            <person name="Inskeep W.P."/>
        </authorList>
    </citation>
    <scope>NUCLEOTIDE SEQUENCE [LARGE SCALE GENOMIC DNA]</scope>
    <source>
        <strain evidence="2">OSP_C</strain>
    </source>
</reference>
<dbReference type="EMBL" id="NEXB01000099">
    <property type="protein sequence ID" value="PSN86953.1"/>
    <property type="molecule type" value="Genomic_DNA"/>
</dbReference>
<sequence>MDVKQYLEEGEQVVAEARQSRFRAGGRPFFPETVVATDRRLIIIQPLPFGRADVFFVWYRSISAVRLKRGLFSCAVEFEAMGVSHGAEAKKEWGEAGVAEITGIPCDVARKIIEVIQKASS</sequence>